<dbReference type="GO" id="GO:0005524">
    <property type="term" value="F:ATP binding"/>
    <property type="evidence" value="ECO:0007669"/>
    <property type="project" value="UniProtKB-KW"/>
</dbReference>
<dbReference type="NCBIfam" id="NF001947">
    <property type="entry name" value="PRK00725.1"/>
    <property type="match status" value="1"/>
</dbReference>
<evidence type="ECO:0000256" key="8">
    <source>
        <dbReference type="ARBA" id="ARBA00023277"/>
    </source>
</evidence>
<dbReference type="InterPro" id="IPR011831">
    <property type="entry name" value="ADP-Glc_PPase"/>
</dbReference>
<keyword evidence="13" id="KW-1185">Reference proteome</keyword>
<dbReference type="InterPro" id="IPR011004">
    <property type="entry name" value="Trimer_LpxA-like_sf"/>
</dbReference>
<keyword evidence="5 9" id="KW-0547">Nucleotide-binding</keyword>
<accession>A0AAU9EDM7</accession>
<dbReference type="EMBL" id="AP028679">
    <property type="protein sequence ID" value="BEQ15233.1"/>
    <property type="molecule type" value="Genomic_DNA"/>
</dbReference>
<gene>
    <name evidence="9 12" type="primary">glgC</name>
    <name evidence="12" type="ORF">FAK_22990</name>
</gene>
<evidence type="ECO:0000256" key="7">
    <source>
        <dbReference type="ARBA" id="ARBA00023056"/>
    </source>
</evidence>
<organism evidence="12 13">
    <name type="scientific">Desulfoferula mesophila</name>
    <dbReference type="NCBI Taxonomy" id="3058419"/>
    <lineage>
        <taxon>Bacteria</taxon>
        <taxon>Pseudomonadati</taxon>
        <taxon>Thermodesulfobacteriota</taxon>
        <taxon>Desulfarculia</taxon>
        <taxon>Desulfarculales</taxon>
        <taxon>Desulfarculaceae</taxon>
        <taxon>Desulfoferula</taxon>
    </lineage>
</organism>
<dbReference type="KEGG" id="dmp:FAK_22990"/>
<evidence type="ECO:0000256" key="2">
    <source>
        <dbReference type="ARBA" id="ARBA00022600"/>
    </source>
</evidence>
<keyword evidence="3 9" id="KW-0808">Transferase</keyword>
<dbReference type="EC" id="2.7.7.27" evidence="9"/>
<dbReference type="CDD" id="cd02508">
    <property type="entry name" value="ADP_Glucose_PP"/>
    <property type="match status" value="1"/>
</dbReference>
<feature type="binding site" evidence="9">
    <location>
        <begin position="178"/>
        <end position="179"/>
    </location>
    <ligand>
        <name>alpha-D-glucose 1-phosphate</name>
        <dbReference type="ChEBI" id="CHEBI:58601"/>
    </ligand>
</feature>
<feature type="binding site" evidence="9">
    <location>
        <position position="97"/>
    </location>
    <ligand>
        <name>alpha-D-glucose 1-phosphate</name>
        <dbReference type="ChEBI" id="CHEBI:58601"/>
    </ligand>
</feature>
<evidence type="ECO:0000313" key="12">
    <source>
        <dbReference type="EMBL" id="BEQ15233.1"/>
    </source>
</evidence>
<dbReference type="InterPro" id="IPR056818">
    <property type="entry name" value="GlmU/GlgC-like_hexapep"/>
</dbReference>
<dbReference type="InterPro" id="IPR005836">
    <property type="entry name" value="ADP_Glu_pyroP_CS"/>
</dbReference>
<dbReference type="Pfam" id="PF24894">
    <property type="entry name" value="Hexapep_GlmU"/>
    <property type="match status" value="1"/>
</dbReference>
<evidence type="ECO:0000256" key="4">
    <source>
        <dbReference type="ARBA" id="ARBA00022695"/>
    </source>
</evidence>
<evidence type="ECO:0000256" key="6">
    <source>
        <dbReference type="ARBA" id="ARBA00022840"/>
    </source>
</evidence>
<dbReference type="Gene3D" id="3.90.550.10">
    <property type="entry name" value="Spore Coat Polysaccharide Biosynthesis Protein SpsA, Chain A"/>
    <property type="match status" value="1"/>
</dbReference>
<feature type="domain" description="Glucose-1-phosphate adenylyltransferase/Bifunctional protein GlmU-like C-terminal hexapeptide" evidence="11">
    <location>
        <begin position="311"/>
        <end position="418"/>
    </location>
</feature>
<evidence type="ECO:0000256" key="9">
    <source>
        <dbReference type="HAMAP-Rule" id="MF_00624"/>
    </source>
</evidence>
<comment type="catalytic activity">
    <reaction evidence="9">
        <text>alpha-D-glucose 1-phosphate + ATP + H(+) = ADP-alpha-D-glucose + diphosphate</text>
        <dbReference type="Rhea" id="RHEA:12120"/>
        <dbReference type="ChEBI" id="CHEBI:15378"/>
        <dbReference type="ChEBI" id="CHEBI:30616"/>
        <dbReference type="ChEBI" id="CHEBI:33019"/>
        <dbReference type="ChEBI" id="CHEBI:57498"/>
        <dbReference type="ChEBI" id="CHEBI:58601"/>
        <dbReference type="EC" id="2.7.7.27"/>
    </reaction>
</comment>
<dbReference type="Proteomes" id="UP001366166">
    <property type="component" value="Chromosome"/>
</dbReference>
<evidence type="ECO:0000259" key="11">
    <source>
        <dbReference type="Pfam" id="PF24894"/>
    </source>
</evidence>
<dbReference type="Pfam" id="PF00483">
    <property type="entry name" value="NTP_transferase"/>
    <property type="match status" value="1"/>
</dbReference>
<dbReference type="NCBIfam" id="NF002023">
    <property type="entry name" value="PRK00844.1"/>
    <property type="match status" value="1"/>
</dbReference>
<keyword evidence="4 9" id="KW-0548">Nucleotidyltransferase</keyword>
<comment type="subunit">
    <text evidence="9">Homotetramer.</text>
</comment>
<feature type="binding site" evidence="9">
    <location>
        <position position="163"/>
    </location>
    <ligand>
        <name>alpha-D-glucose 1-phosphate</name>
        <dbReference type="ChEBI" id="CHEBI:58601"/>
    </ligand>
</feature>
<keyword evidence="6 9" id="KW-0067">ATP-binding</keyword>
<feature type="binding site" evidence="9">
    <location>
        <position position="196"/>
    </location>
    <ligand>
        <name>alpha-D-glucose 1-phosphate</name>
        <dbReference type="ChEBI" id="CHEBI:58601"/>
    </ligand>
</feature>
<dbReference type="GO" id="GO:0008878">
    <property type="term" value="F:glucose-1-phosphate adenylyltransferase activity"/>
    <property type="evidence" value="ECO:0007669"/>
    <property type="project" value="UniProtKB-UniRule"/>
</dbReference>
<sequence>MNNTLAIIMAGGKGERLFPLTRDRSKPAVPFGGAYRLIDITLSNVVNSGIYKIMVLPQYKSQSLVDHLEAGWNIFSFDLGHYLRIVSPQMRTGERWYEGTADSVRQNAYLLERDRGLGHVLILSGDHVYKMDYSQFQAAHDQSGADVSIAVIEVDRETACAYGVVEVDGDYAIQGFHEKPDDPVCIPGDEGHSLVSMGIYLFSRKAMLEVLEEVEGKDFGHDIIPSLLGRYKVMAYAYKANNHIHDYVWLTDDRGNRSLEYQECAGDSGYWRDVGSLDAYWNANMDLCGVDPYFNLYGRQWPLRTFRHQLPPAKFVFAAERGGSGRVGKALDSLVGQGCIISGSVVRNSVLSPNVVVQSWSEVDESVILDNVIIGRHCKVKKAIIDKNNHLPEGTEIGLNPKEDAERFTVTPRGISVVPRGYFKP</sequence>
<feature type="domain" description="Nucleotidyl transferase" evidence="10">
    <location>
        <begin position="6"/>
        <end position="287"/>
    </location>
</feature>
<keyword evidence="8 9" id="KW-0119">Carbohydrate metabolism</keyword>
<dbReference type="AlphaFoldDB" id="A0AAU9EDM7"/>
<dbReference type="RefSeq" id="WP_338599362.1">
    <property type="nucleotide sequence ID" value="NZ_AP028679.1"/>
</dbReference>
<evidence type="ECO:0000313" key="13">
    <source>
        <dbReference type="Proteomes" id="UP001366166"/>
    </source>
</evidence>
<keyword evidence="7 9" id="KW-0320">Glycogen biosynthesis</keyword>
<evidence type="ECO:0000256" key="5">
    <source>
        <dbReference type="ARBA" id="ARBA00022741"/>
    </source>
</evidence>
<dbReference type="SUPFAM" id="SSF53448">
    <property type="entry name" value="Nucleotide-diphospho-sugar transferases"/>
    <property type="match status" value="1"/>
</dbReference>
<protein>
    <recommendedName>
        <fullName evidence="9">Glucose-1-phosphate adenylyltransferase</fullName>
        <ecNumber evidence="9">2.7.7.27</ecNumber>
    </recommendedName>
    <alternativeName>
        <fullName evidence="9">ADP-glucose pyrophosphorylase</fullName>
        <shortName evidence="9">ADPGlc PPase</shortName>
    </alternativeName>
    <alternativeName>
        <fullName evidence="9">ADP-glucose synthase</fullName>
    </alternativeName>
</protein>
<comment type="similarity">
    <text evidence="1 9">Belongs to the bacterial/plant glucose-1-phosphate adenylyltransferase family.</text>
</comment>
<dbReference type="SUPFAM" id="SSF51161">
    <property type="entry name" value="Trimeric LpxA-like enzymes"/>
    <property type="match status" value="1"/>
</dbReference>
<dbReference type="PANTHER" id="PTHR43523:SF2">
    <property type="entry name" value="GLUCOSE-1-PHOSPHATE ADENYLYLTRANSFERASE"/>
    <property type="match status" value="1"/>
</dbReference>
<name>A0AAU9EDM7_9BACT</name>
<comment type="pathway">
    <text evidence="9">Glycan biosynthesis; glycogen biosynthesis.</text>
</comment>
<evidence type="ECO:0000256" key="1">
    <source>
        <dbReference type="ARBA" id="ARBA00010443"/>
    </source>
</evidence>
<dbReference type="InterPro" id="IPR029044">
    <property type="entry name" value="Nucleotide-diphossugar_trans"/>
</dbReference>
<reference evidence="13" key="1">
    <citation type="journal article" date="2023" name="Arch. Microbiol.">
        <title>Desulfoferula mesophilus gen. nov. sp. nov., a mesophilic sulfate-reducing bacterium isolated from a brackish lake sediment.</title>
        <authorList>
            <person name="Watanabe T."/>
            <person name="Yabe T."/>
            <person name="Tsuji J.M."/>
            <person name="Fukui M."/>
        </authorList>
    </citation>
    <scope>NUCLEOTIDE SEQUENCE [LARGE SCALE GENOMIC DNA]</scope>
    <source>
        <strain evidence="13">12FAK</strain>
    </source>
</reference>
<dbReference type="PROSITE" id="PS00809">
    <property type="entry name" value="ADP_GLC_PYROPHOSPH_2"/>
    <property type="match status" value="1"/>
</dbReference>
<feature type="site" description="Could play a key role in the communication between the regulatory and the substrate sites" evidence="9">
    <location>
        <position position="96"/>
    </location>
</feature>
<feature type="site" description="Could play a key role in the communication between the regulatory and the substrate sites" evidence="9">
    <location>
        <position position="58"/>
    </location>
</feature>
<dbReference type="HAMAP" id="MF_00624">
    <property type="entry name" value="GlgC"/>
    <property type="match status" value="1"/>
</dbReference>
<comment type="function">
    <text evidence="9">Involved in the biosynthesis of ADP-glucose, a building block required for the elongation reactions to produce glycogen. Catalyzes the reaction between ATP and alpha-D-glucose 1-phosphate (G1P) to produce pyrophosphate and ADP-Glc.</text>
</comment>
<dbReference type="InterPro" id="IPR005835">
    <property type="entry name" value="NTP_transferase_dom"/>
</dbReference>
<dbReference type="CDD" id="cd04651">
    <property type="entry name" value="LbH_G1P_AT_C"/>
    <property type="match status" value="1"/>
</dbReference>
<dbReference type="Gene3D" id="2.160.10.10">
    <property type="entry name" value="Hexapeptide repeat proteins"/>
    <property type="match status" value="1"/>
</dbReference>
<evidence type="ECO:0000256" key="3">
    <source>
        <dbReference type="ARBA" id="ARBA00022679"/>
    </source>
</evidence>
<evidence type="ECO:0000259" key="10">
    <source>
        <dbReference type="Pfam" id="PF00483"/>
    </source>
</evidence>
<proteinExistence type="inferred from homology"/>
<dbReference type="GO" id="GO:0005978">
    <property type="term" value="P:glycogen biosynthetic process"/>
    <property type="evidence" value="ECO:0007669"/>
    <property type="project" value="UniProtKB-UniRule"/>
</dbReference>
<dbReference type="PANTHER" id="PTHR43523">
    <property type="entry name" value="GLUCOSE-1-PHOSPHATE ADENYLYLTRANSFERASE-RELATED"/>
    <property type="match status" value="1"/>
</dbReference>
<dbReference type="InterPro" id="IPR023049">
    <property type="entry name" value="GlgC_bac"/>
</dbReference>
<keyword evidence="2 9" id="KW-0321">Glycogen metabolism</keyword>